<dbReference type="Proteomes" id="UP000284219">
    <property type="component" value="Unassembled WGS sequence"/>
</dbReference>
<sequence>MRTNEVVGIMTRYFPLALLVVIVFGMIFLVGYVFIYRNMVGGKRSFSKRRILVGTMLIGYVVMVIGVTFLNRGPNFSGIDLSLFSSYREAWHRFSVRHWQFVYLNILMFAPLGILLPLLHTRFKKAIWTIGAAAVATLSIETTQLLTGYGNFVVDDLFNNLLGATIGFGMTMGFITIKAKKLKKSMLYFAPLIIVLLLSGGMVTYYQLKEFGNLSMRPSHKLDLAETVISLDVQLDPHKNAVPIYRTEGYTKEAALKFVYDFFEKENLDTANMEIIAYQNSGIYWTADRSHSISIEYLDASYSYTDYSSFEEDLNSKDIDEATLIEKVRGFGIDVPQDSFFEKRETGQYQWTVDKEVIGNQLVDGYLSVQYYSDDTVKGIDNQLVRYDKVRNVQMKSEQEAYQEILDGKFRFYMDDEKIETIRVHKVGISYQLDSKGFYQPIYLFYGAINGREGTIPIPGI</sequence>
<dbReference type="EMBL" id="MCHY01000006">
    <property type="protein sequence ID" value="RKD25914.1"/>
    <property type="molecule type" value="Genomic_DNA"/>
</dbReference>
<feature type="domain" description="VanZ-like" evidence="2">
    <location>
        <begin position="58"/>
        <end position="172"/>
    </location>
</feature>
<organism evidence="3 4">
    <name type="scientific">Ammoniphilus oxalaticus</name>
    <dbReference type="NCBI Taxonomy" id="66863"/>
    <lineage>
        <taxon>Bacteria</taxon>
        <taxon>Bacillati</taxon>
        <taxon>Bacillota</taxon>
        <taxon>Bacilli</taxon>
        <taxon>Bacillales</taxon>
        <taxon>Paenibacillaceae</taxon>
        <taxon>Aneurinibacillus group</taxon>
        <taxon>Ammoniphilus</taxon>
    </lineage>
</organism>
<comment type="caution">
    <text evidence="3">The sequence shown here is derived from an EMBL/GenBank/DDBJ whole genome shotgun (WGS) entry which is preliminary data.</text>
</comment>
<keyword evidence="4" id="KW-1185">Reference proteome</keyword>
<dbReference type="Pfam" id="PF04892">
    <property type="entry name" value="VanZ"/>
    <property type="match status" value="1"/>
</dbReference>
<evidence type="ECO:0000256" key="1">
    <source>
        <dbReference type="SAM" id="Phobius"/>
    </source>
</evidence>
<dbReference type="InterPro" id="IPR006976">
    <property type="entry name" value="VanZ-like"/>
</dbReference>
<feature type="transmembrane region" description="Helical" evidence="1">
    <location>
        <begin position="157"/>
        <end position="175"/>
    </location>
</feature>
<dbReference type="AlphaFoldDB" id="A0A419SNN2"/>
<gene>
    <name evidence="3" type="ORF">BEP19_03010</name>
</gene>
<feature type="transmembrane region" description="Helical" evidence="1">
    <location>
        <begin position="187"/>
        <end position="208"/>
    </location>
</feature>
<feature type="transmembrane region" description="Helical" evidence="1">
    <location>
        <begin position="51"/>
        <end position="70"/>
    </location>
</feature>
<reference evidence="3 4" key="1">
    <citation type="submission" date="2016-08" db="EMBL/GenBank/DDBJ databases">
        <title>Novel Firmicute Genomes.</title>
        <authorList>
            <person name="Poppleton D.I."/>
            <person name="Gribaldo S."/>
        </authorList>
    </citation>
    <scope>NUCLEOTIDE SEQUENCE [LARGE SCALE GENOMIC DNA]</scope>
    <source>
        <strain evidence="3 4">RAOx-1</strain>
    </source>
</reference>
<accession>A0A419SNN2</accession>
<keyword evidence="1" id="KW-0812">Transmembrane</keyword>
<evidence type="ECO:0000313" key="4">
    <source>
        <dbReference type="Proteomes" id="UP000284219"/>
    </source>
</evidence>
<evidence type="ECO:0000259" key="2">
    <source>
        <dbReference type="Pfam" id="PF04892"/>
    </source>
</evidence>
<dbReference type="PANTHER" id="PTHR36834:SF1">
    <property type="entry name" value="INTEGRAL MEMBRANE PROTEIN"/>
    <property type="match status" value="1"/>
</dbReference>
<dbReference type="InterPro" id="IPR053150">
    <property type="entry name" value="Teicoplanin_resist-assoc"/>
</dbReference>
<keyword evidence="1" id="KW-1133">Transmembrane helix</keyword>
<name>A0A419SNN2_9BACL</name>
<evidence type="ECO:0000313" key="3">
    <source>
        <dbReference type="EMBL" id="RKD25914.1"/>
    </source>
</evidence>
<feature type="transmembrane region" description="Helical" evidence="1">
    <location>
        <begin position="12"/>
        <end position="35"/>
    </location>
</feature>
<proteinExistence type="predicted"/>
<protein>
    <recommendedName>
        <fullName evidence="2">VanZ-like domain-containing protein</fullName>
    </recommendedName>
</protein>
<keyword evidence="1" id="KW-0472">Membrane</keyword>
<feature type="transmembrane region" description="Helical" evidence="1">
    <location>
        <begin position="126"/>
        <end position="145"/>
    </location>
</feature>
<feature type="transmembrane region" description="Helical" evidence="1">
    <location>
        <begin position="101"/>
        <end position="119"/>
    </location>
</feature>
<dbReference type="PANTHER" id="PTHR36834">
    <property type="entry name" value="MEMBRANE PROTEIN-RELATED"/>
    <property type="match status" value="1"/>
</dbReference>